<evidence type="ECO:0008006" key="3">
    <source>
        <dbReference type="Google" id="ProtNLM"/>
    </source>
</evidence>
<dbReference type="Pfam" id="PF12452">
    <property type="entry name" value="DUF3685"/>
    <property type="match status" value="2"/>
</dbReference>
<evidence type="ECO:0000313" key="1">
    <source>
        <dbReference type="EMBL" id="ERN18841.1"/>
    </source>
</evidence>
<dbReference type="HOGENOM" id="CLU_033589_0_0_1"/>
<dbReference type="Gramene" id="ERN18841">
    <property type="protein sequence ID" value="ERN18841"/>
    <property type="gene ID" value="AMTR_s00067p00125830"/>
</dbReference>
<dbReference type="EMBL" id="KI392078">
    <property type="protein sequence ID" value="ERN18841.1"/>
    <property type="molecule type" value="Genomic_DNA"/>
</dbReference>
<dbReference type="OMA" id="HCIEISH"/>
<dbReference type="Proteomes" id="UP000017836">
    <property type="component" value="Unassembled WGS sequence"/>
</dbReference>
<organism evidence="1 2">
    <name type="scientific">Amborella trichopoda</name>
    <dbReference type="NCBI Taxonomy" id="13333"/>
    <lineage>
        <taxon>Eukaryota</taxon>
        <taxon>Viridiplantae</taxon>
        <taxon>Streptophyta</taxon>
        <taxon>Embryophyta</taxon>
        <taxon>Tracheophyta</taxon>
        <taxon>Spermatophyta</taxon>
        <taxon>Magnoliopsida</taxon>
        <taxon>Amborellales</taxon>
        <taxon>Amborellaceae</taxon>
        <taxon>Amborella</taxon>
    </lineage>
</organism>
<dbReference type="OrthoDB" id="2020436at2759"/>
<dbReference type="InterPro" id="IPR022552">
    <property type="entry name" value="UPF_Ycf55"/>
</dbReference>
<dbReference type="AlphaFoldDB" id="U5CZP8"/>
<name>U5CZP8_AMBTC</name>
<reference evidence="2" key="1">
    <citation type="journal article" date="2013" name="Science">
        <title>The Amborella genome and the evolution of flowering plants.</title>
        <authorList>
            <consortium name="Amborella Genome Project"/>
        </authorList>
    </citation>
    <scope>NUCLEOTIDE SEQUENCE [LARGE SCALE GENOMIC DNA]</scope>
</reference>
<dbReference type="STRING" id="13333.U5CZP8"/>
<dbReference type="KEGG" id="atr:18447211"/>
<dbReference type="PANTHER" id="PTHR36807">
    <property type="entry name" value="PHOSPHOGLYCOLATE PHOSPHATASE"/>
    <property type="match status" value="1"/>
</dbReference>
<proteinExistence type="predicted"/>
<evidence type="ECO:0000313" key="2">
    <source>
        <dbReference type="Proteomes" id="UP000017836"/>
    </source>
</evidence>
<dbReference type="PANTHER" id="PTHR36807:SF2">
    <property type="entry name" value="PHOSPHOGLYCOLATE PHOSPHATASE"/>
    <property type="match status" value="1"/>
</dbReference>
<protein>
    <recommendedName>
        <fullName evidence="3">DUF3685 domain-containing protein</fullName>
    </recommendedName>
</protein>
<sequence length="558" mass="62617">MSNASLCSTLQGQQLQRCPNSRCYFGSLMKLIFSQIAEWAVIPSSANHQMQSAHFKMGCCMRRKVFFGRAHRRYFSRKNCSFMSILSLKASSLFITSNATSSPTRRKLGIHPTKNITVRCHCLGTLENPELVLEWVPVVDQVLLMATAALAFVAGIIPSRKAHSSGKRVISYQDGLDSDAASSGSALKRGNQINVGYAWDEVQRKLVDAMDAVEHDGNLDNRVVGCENNSTRRPLSLHAIALGPRLQLLWATLQHLRKEVQNIPASNEFVNRDDWLMLLSRIVRVCIQPICIEWLQTGLSLERESENKGTVTQMFKKLGGDDAVLRNIRKCGKEDLYADLIFFLRFGSGRNGGYCGGKVLSEHVIDILEDLLITLADGITCIYLELISVDSALSSELNRLGLVLCSLSTRAIQRLRNEVALSNWLHQNVDSVVSMYEDRFDLCSLQTQIIKKPIESSSEKVSWWRKLTLGKPMETTSSLQCIVIREVSLPMKRTTELRSLTGWRYYFSLFLEFYDIAMPLLRALAAKVSSAVSFFLVCLIGRSLGLIYTGIRQALGWK</sequence>
<gene>
    <name evidence="1" type="ORF">AMTR_s00067p00125830</name>
</gene>
<accession>U5CZP8</accession>
<keyword evidence="2" id="KW-1185">Reference proteome</keyword>
<dbReference type="eggNOG" id="ENOG502QPT6">
    <property type="taxonomic scope" value="Eukaryota"/>
</dbReference>